<dbReference type="PANTHER" id="PTHR46093:SF18">
    <property type="entry name" value="FIBRONECTIN TYPE-III DOMAIN-CONTAINING PROTEIN"/>
    <property type="match status" value="1"/>
</dbReference>
<feature type="compositionally biased region" description="Polar residues" evidence="4">
    <location>
        <begin position="385"/>
        <end position="405"/>
    </location>
</feature>
<feature type="compositionally biased region" description="Polar residues" evidence="4">
    <location>
        <begin position="622"/>
        <end position="647"/>
    </location>
</feature>
<dbReference type="Gene3D" id="1.10.510.10">
    <property type="entry name" value="Transferase(Phosphotransferase) domain 1"/>
    <property type="match status" value="1"/>
</dbReference>
<keyword evidence="5" id="KW-0472">Membrane</keyword>
<feature type="compositionally biased region" description="Polar residues" evidence="4">
    <location>
        <begin position="782"/>
        <end position="792"/>
    </location>
</feature>
<dbReference type="Proteomes" id="UP000748756">
    <property type="component" value="Unassembled WGS sequence"/>
</dbReference>
<feature type="domain" description="Protein kinase" evidence="6">
    <location>
        <begin position="813"/>
        <end position="1131"/>
    </location>
</feature>
<dbReference type="Pfam" id="PF24681">
    <property type="entry name" value="Kelch_KLHDC2_KLHL20_DRC7"/>
    <property type="match status" value="1"/>
</dbReference>
<feature type="region of interest" description="Disordered" evidence="4">
    <location>
        <begin position="766"/>
        <end position="792"/>
    </location>
</feature>
<dbReference type="PROSITE" id="PS50011">
    <property type="entry name" value="PROTEIN_KINASE_DOM"/>
    <property type="match status" value="1"/>
</dbReference>
<feature type="transmembrane region" description="Helical" evidence="5">
    <location>
        <begin position="413"/>
        <end position="435"/>
    </location>
</feature>
<evidence type="ECO:0000256" key="4">
    <source>
        <dbReference type="SAM" id="MobiDB-lite"/>
    </source>
</evidence>
<feature type="region of interest" description="Disordered" evidence="4">
    <location>
        <begin position="477"/>
        <end position="515"/>
    </location>
</feature>
<gene>
    <name evidence="7" type="primary">FBXO42_2</name>
    <name evidence="7" type="ORF">BG015_007385</name>
</gene>
<dbReference type="Gene3D" id="2.120.10.80">
    <property type="entry name" value="Kelch-type beta propeller"/>
    <property type="match status" value="3"/>
</dbReference>
<dbReference type="GO" id="GO:0004672">
    <property type="term" value="F:protein kinase activity"/>
    <property type="evidence" value="ECO:0007669"/>
    <property type="project" value="InterPro"/>
</dbReference>
<dbReference type="AlphaFoldDB" id="A0A9P5RYJ4"/>
<accession>A0A9P5RYJ4</accession>
<keyword evidence="5" id="KW-1133">Transmembrane helix</keyword>
<evidence type="ECO:0000256" key="3">
    <source>
        <dbReference type="SAM" id="Coils"/>
    </source>
</evidence>
<reference evidence="7" key="1">
    <citation type="journal article" date="2020" name="Fungal Divers.">
        <title>Resolving the Mortierellaceae phylogeny through synthesis of multi-gene phylogenetics and phylogenomics.</title>
        <authorList>
            <person name="Vandepol N."/>
            <person name="Liber J."/>
            <person name="Desiro A."/>
            <person name="Na H."/>
            <person name="Kennedy M."/>
            <person name="Barry K."/>
            <person name="Grigoriev I.V."/>
            <person name="Miller A.N."/>
            <person name="O'Donnell K."/>
            <person name="Stajich J.E."/>
            <person name="Bonito G."/>
        </authorList>
    </citation>
    <scope>NUCLEOTIDE SEQUENCE</scope>
    <source>
        <strain evidence="7">NRRL 6426</strain>
    </source>
</reference>
<keyword evidence="1" id="KW-0880">Kelch repeat</keyword>
<organism evidence="7 8">
    <name type="scientific">Linnemannia schmuckeri</name>
    <dbReference type="NCBI Taxonomy" id="64567"/>
    <lineage>
        <taxon>Eukaryota</taxon>
        <taxon>Fungi</taxon>
        <taxon>Fungi incertae sedis</taxon>
        <taxon>Mucoromycota</taxon>
        <taxon>Mortierellomycotina</taxon>
        <taxon>Mortierellomycetes</taxon>
        <taxon>Mortierellales</taxon>
        <taxon>Mortierellaceae</taxon>
        <taxon>Linnemannia</taxon>
    </lineage>
</organism>
<feature type="compositionally biased region" description="Polar residues" evidence="4">
    <location>
        <begin position="537"/>
        <end position="557"/>
    </location>
</feature>
<keyword evidence="8" id="KW-1185">Reference proteome</keyword>
<keyword evidence="2" id="KW-0677">Repeat</keyword>
<evidence type="ECO:0000256" key="2">
    <source>
        <dbReference type="ARBA" id="ARBA00022737"/>
    </source>
</evidence>
<feature type="region of interest" description="Disordered" evidence="4">
    <location>
        <begin position="385"/>
        <end position="411"/>
    </location>
</feature>
<dbReference type="SMART" id="SM00220">
    <property type="entry name" value="S_TKc"/>
    <property type="match status" value="1"/>
</dbReference>
<evidence type="ECO:0000256" key="1">
    <source>
        <dbReference type="ARBA" id="ARBA00022441"/>
    </source>
</evidence>
<evidence type="ECO:0000259" key="6">
    <source>
        <dbReference type="PROSITE" id="PS50011"/>
    </source>
</evidence>
<feature type="region of interest" description="Disordered" evidence="4">
    <location>
        <begin position="537"/>
        <end position="578"/>
    </location>
</feature>
<name>A0A9P5RYJ4_9FUNG</name>
<dbReference type="GO" id="GO:0005524">
    <property type="term" value="F:ATP binding"/>
    <property type="evidence" value="ECO:0007669"/>
    <property type="project" value="InterPro"/>
</dbReference>
<sequence length="1135" mass="123719">MPRDTLPSHRLLDHSKAPAVVVLLFSLFSTLTTVPSVSGAITPLADTNPPWRAFHGAAIIDTSMVVFGGTTDPTTNPYGALVPGSNDLWVWSTTLRQWSRPQTQFQSPTTNAMSTNAPSPQKFLASFPTTSQGKMMAFVSNSTTQSPASSTSEELLVLDTTFWTWSIPTSPNPAFTPSTRLGAAVGISNNRVYIHGGAPASNGYASSGVFSDFTKMDDSTFEYSQLANGPSLMYHSVCKLSGLNTLVFFGGTDGTTSALSNVYTFDLDREVWDVQRVVDPGVGGSVPSARKGHTAVCLNNTMVVYGGGADQPQDDDVWVMDASVTPWVWNRMTIDKKVGPGPRTGHSALLNGTNMLVWGGFGAPMGNDVNIYILDTVAWKWTSSREGTTGSANPYSPGNGPNQPSDDPKKNNMPMTIGIVCGSLAFIAAFVGFLVMKRRTSRKDREVAKHSQDNVSYISDAEQHLAGDLSLDDKPSYYHHHAGRDSGSSLGGWPNTTARRSIPPPAQGIPMRPLATPVLPIPTVTLETEEDILNQASSNRSLELQSTQQQPPYSQRTSLRDIDQASQRSGARVGSIGSDPYYPAHLAENDEEDADRWTFASSLSFDKREKTGQAPPLRYIPSRSSGVSGLNRSMAQSTGSLTPSFPANRSVRRDGSAPSILSRKGSALDSTSIAMAGTPNLTREGSISPRDTTTLFNSVSPLDRVSLMCSGLEIEPEPVVEDEAASTRSSGFLDPRSSIVVPQWRSSASLHRDSLLEQTINENDEIETPTATPSPQPHRPASVSTSYTSTGATTLDHPAMITLIQNLPARYKVSKSPNPIHGRYNDILYAVDTDTQQPIVIKSFGRRETWERECRTLRRLRGPCVVELKHVATLVLSEQDEPNAPAKIRLTVLERLDETLAEMLQNAKAAKKVALRENAQEEVEKDLDLKGAGFYRTGPALDESYIKDIVKGVLRCLTWCHSKKIVYCDLKPTNIMRNRDDTRQQWKLIDLEASRVADEECTSVGTVRYCSPEVATGVPVCGSTQLTANVTARYSMDLWAFGCLLYELYATRSLIPISATNETVLYFLAHPSPETPALANGLRWANSQDLEIPHFEKAVPNSQARQLIRILLHPDPLRRATMAQVLNSDFLKTSS</sequence>
<evidence type="ECO:0000313" key="8">
    <source>
        <dbReference type="Proteomes" id="UP000748756"/>
    </source>
</evidence>
<protein>
    <submittedName>
        <fullName evidence="7">F-box only protein 42</fullName>
    </submittedName>
</protein>
<keyword evidence="3" id="KW-0175">Coiled coil</keyword>
<dbReference type="InterPro" id="IPR011043">
    <property type="entry name" value="Gal_Oxase/kelch_b-propeller"/>
</dbReference>
<dbReference type="SUPFAM" id="SSF50965">
    <property type="entry name" value="Galactose oxidase, central domain"/>
    <property type="match status" value="1"/>
</dbReference>
<dbReference type="OrthoDB" id="45365at2759"/>
<evidence type="ECO:0000313" key="7">
    <source>
        <dbReference type="EMBL" id="KAF9150800.1"/>
    </source>
</evidence>
<dbReference type="PANTHER" id="PTHR46093">
    <property type="entry name" value="ACYL-COA-BINDING DOMAIN-CONTAINING PROTEIN 5"/>
    <property type="match status" value="1"/>
</dbReference>
<dbReference type="EMBL" id="JAAAUQ010000380">
    <property type="protein sequence ID" value="KAF9150800.1"/>
    <property type="molecule type" value="Genomic_DNA"/>
</dbReference>
<dbReference type="SUPFAM" id="SSF56112">
    <property type="entry name" value="Protein kinase-like (PK-like)"/>
    <property type="match status" value="1"/>
</dbReference>
<feature type="region of interest" description="Disordered" evidence="4">
    <location>
        <begin position="608"/>
        <end position="664"/>
    </location>
</feature>
<dbReference type="Pfam" id="PF00069">
    <property type="entry name" value="Pkinase"/>
    <property type="match status" value="1"/>
</dbReference>
<feature type="coiled-coil region" evidence="3">
    <location>
        <begin position="893"/>
        <end position="924"/>
    </location>
</feature>
<dbReference type="InterPro" id="IPR011009">
    <property type="entry name" value="Kinase-like_dom_sf"/>
</dbReference>
<dbReference type="InterPro" id="IPR015915">
    <property type="entry name" value="Kelch-typ_b-propeller"/>
</dbReference>
<evidence type="ECO:0000256" key="5">
    <source>
        <dbReference type="SAM" id="Phobius"/>
    </source>
</evidence>
<proteinExistence type="predicted"/>
<keyword evidence="5" id="KW-0812">Transmembrane</keyword>
<dbReference type="InterPro" id="IPR000719">
    <property type="entry name" value="Prot_kinase_dom"/>
</dbReference>
<comment type="caution">
    <text evidence="7">The sequence shown here is derived from an EMBL/GenBank/DDBJ whole genome shotgun (WGS) entry which is preliminary data.</text>
</comment>